<comment type="caution">
    <text evidence="4">The sequence shown here is derived from an EMBL/GenBank/DDBJ whole genome shotgun (WGS) entry which is preliminary data.</text>
</comment>
<protein>
    <submittedName>
        <fullName evidence="4">MerR family DNA-binding transcriptional regulator</fullName>
    </submittedName>
</protein>
<dbReference type="PANTHER" id="PTHR30204:SF58">
    <property type="entry name" value="HTH-TYPE TRANSCRIPTIONAL REGULATOR YFMP"/>
    <property type="match status" value="1"/>
</dbReference>
<dbReference type="OrthoDB" id="9803659at2"/>
<sequence>MLTYTIAELAREFDITARAIRFYEDHGLLSPSREGAGGRNRVYTARDRTRLKLTLRGKRLGLTLSEIKSIVDMYESPKDTVAQMNRFLAVLAHQRETLEQQRADIDMALAEVKAHEDECHRMLAQSAETA</sequence>
<dbReference type="GO" id="GO:0003677">
    <property type="term" value="F:DNA binding"/>
    <property type="evidence" value="ECO:0007669"/>
    <property type="project" value="UniProtKB-KW"/>
</dbReference>
<gene>
    <name evidence="4" type="ORF">D3872_06360</name>
</gene>
<evidence type="ECO:0000256" key="1">
    <source>
        <dbReference type="ARBA" id="ARBA00023125"/>
    </source>
</evidence>
<feature type="domain" description="HTH merR-type" evidence="3">
    <location>
        <begin position="3"/>
        <end position="73"/>
    </location>
</feature>
<dbReference type="InterPro" id="IPR047057">
    <property type="entry name" value="MerR_fam"/>
</dbReference>
<dbReference type="RefSeq" id="WP_119809993.1">
    <property type="nucleotide sequence ID" value="NZ_QYUP01000067.1"/>
</dbReference>
<name>A0A418Y5C6_9BURK</name>
<dbReference type="EMBL" id="QYUP01000067">
    <property type="protein sequence ID" value="RJG21684.1"/>
    <property type="molecule type" value="Genomic_DNA"/>
</dbReference>
<dbReference type="Pfam" id="PF13411">
    <property type="entry name" value="MerR_1"/>
    <property type="match status" value="1"/>
</dbReference>
<evidence type="ECO:0000313" key="5">
    <source>
        <dbReference type="Proteomes" id="UP000284006"/>
    </source>
</evidence>
<dbReference type="SUPFAM" id="SSF46955">
    <property type="entry name" value="Putative DNA-binding domain"/>
    <property type="match status" value="1"/>
</dbReference>
<dbReference type="PANTHER" id="PTHR30204">
    <property type="entry name" value="REDOX-CYCLING DRUG-SENSING TRANSCRIPTIONAL ACTIVATOR SOXR"/>
    <property type="match status" value="1"/>
</dbReference>
<evidence type="ECO:0000259" key="3">
    <source>
        <dbReference type="PROSITE" id="PS50937"/>
    </source>
</evidence>
<dbReference type="AlphaFoldDB" id="A0A418Y5C6"/>
<dbReference type="SMART" id="SM00422">
    <property type="entry name" value="HTH_MERR"/>
    <property type="match status" value="1"/>
</dbReference>
<dbReference type="CDD" id="cd04776">
    <property type="entry name" value="HTH_GnyR"/>
    <property type="match status" value="1"/>
</dbReference>
<dbReference type="Proteomes" id="UP000284006">
    <property type="component" value="Unassembled WGS sequence"/>
</dbReference>
<keyword evidence="2" id="KW-0175">Coiled coil</keyword>
<proteinExistence type="predicted"/>
<dbReference type="InterPro" id="IPR000551">
    <property type="entry name" value="MerR-type_HTH_dom"/>
</dbReference>
<keyword evidence="1 4" id="KW-0238">DNA-binding</keyword>
<reference evidence="4 5" key="1">
    <citation type="submission" date="2018-09" db="EMBL/GenBank/DDBJ databases">
        <authorList>
            <person name="Zhu H."/>
        </authorList>
    </citation>
    <scope>NUCLEOTIDE SEQUENCE [LARGE SCALE GENOMIC DNA]</scope>
    <source>
        <strain evidence="4 5">K1S02-61</strain>
    </source>
</reference>
<dbReference type="Gene3D" id="1.10.1660.10">
    <property type="match status" value="1"/>
</dbReference>
<evidence type="ECO:0000256" key="2">
    <source>
        <dbReference type="SAM" id="Coils"/>
    </source>
</evidence>
<dbReference type="InterPro" id="IPR009061">
    <property type="entry name" value="DNA-bd_dom_put_sf"/>
</dbReference>
<keyword evidence="5" id="KW-1185">Reference proteome</keyword>
<evidence type="ECO:0000313" key="4">
    <source>
        <dbReference type="EMBL" id="RJG21684.1"/>
    </source>
</evidence>
<accession>A0A418Y5C6</accession>
<organism evidence="4 5">
    <name type="scientific">Massilia cavernae</name>
    <dbReference type="NCBI Taxonomy" id="2320864"/>
    <lineage>
        <taxon>Bacteria</taxon>
        <taxon>Pseudomonadati</taxon>
        <taxon>Pseudomonadota</taxon>
        <taxon>Betaproteobacteria</taxon>
        <taxon>Burkholderiales</taxon>
        <taxon>Oxalobacteraceae</taxon>
        <taxon>Telluria group</taxon>
        <taxon>Massilia</taxon>
    </lineage>
</organism>
<feature type="coiled-coil region" evidence="2">
    <location>
        <begin position="91"/>
        <end position="118"/>
    </location>
</feature>
<dbReference type="PROSITE" id="PS50937">
    <property type="entry name" value="HTH_MERR_2"/>
    <property type="match status" value="1"/>
</dbReference>
<dbReference type="GO" id="GO:0003700">
    <property type="term" value="F:DNA-binding transcription factor activity"/>
    <property type="evidence" value="ECO:0007669"/>
    <property type="project" value="InterPro"/>
</dbReference>